<dbReference type="AlphaFoldDB" id="A0A1H0VYP6"/>
<dbReference type="InterPro" id="IPR008844">
    <property type="entry name" value="Spore_GerAC-like"/>
</dbReference>
<organism evidence="10 11">
    <name type="scientific">Litchfieldia salsa</name>
    <dbReference type="NCBI Taxonomy" id="930152"/>
    <lineage>
        <taxon>Bacteria</taxon>
        <taxon>Bacillati</taxon>
        <taxon>Bacillota</taxon>
        <taxon>Bacilli</taxon>
        <taxon>Bacillales</taxon>
        <taxon>Bacillaceae</taxon>
        <taxon>Litchfieldia</taxon>
    </lineage>
</organism>
<dbReference type="Proteomes" id="UP000199159">
    <property type="component" value="Unassembled WGS sequence"/>
</dbReference>
<gene>
    <name evidence="10" type="ORF">SAMN05216565_10890</name>
</gene>
<keyword evidence="6" id="KW-0564">Palmitate</keyword>
<dbReference type="Pfam" id="PF25198">
    <property type="entry name" value="Spore_GerAC_N"/>
    <property type="match status" value="1"/>
</dbReference>
<dbReference type="EMBL" id="FNJU01000008">
    <property type="protein sequence ID" value="SDP83574.1"/>
    <property type="molecule type" value="Genomic_DNA"/>
</dbReference>
<evidence type="ECO:0000256" key="5">
    <source>
        <dbReference type="ARBA" id="ARBA00023136"/>
    </source>
</evidence>
<dbReference type="OrthoDB" id="2569624at2"/>
<evidence type="ECO:0000256" key="6">
    <source>
        <dbReference type="ARBA" id="ARBA00023139"/>
    </source>
</evidence>
<protein>
    <submittedName>
        <fullName evidence="10">Spore germination protein</fullName>
    </submittedName>
</protein>
<reference evidence="11" key="1">
    <citation type="submission" date="2016-10" db="EMBL/GenBank/DDBJ databases">
        <authorList>
            <person name="Varghese N."/>
            <person name="Submissions S."/>
        </authorList>
    </citation>
    <scope>NUCLEOTIDE SEQUENCE [LARGE SCALE GENOMIC DNA]</scope>
    <source>
        <strain evidence="11">IBRC-M10078</strain>
    </source>
</reference>
<comment type="similarity">
    <text evidence="2">Belongs to the GerABKC lipoprotein family.</text>
</comment>
<keyword evidence="4" id="KW-0732">Signal</keyword>
<sequence>MQKIKVIMIVTCLLITTGCWDSIEIEQRGFVIGAAIDLKDKKQVEKGLTLTQQFVVPGAMSTGAGGSSGTGEGEAFQNIESEGDTIFETVRRVAATTSRSPFYEHIKLLVISEGLARSDYFPDVLDYFIRYPEMRRGTQVMITPEKAKEILEFKPKNEKLPVMFIQSISKNNFKNARMVPPTRIGDVHENLLGQESFMIQMISKRSEDEVKISGHAVINGNTDKLAGFIGEEATEGVNFITGEIEGGLLEAELKGDIIVYEMDIVNSKIKPEYISKDNIKFNVEITTSGSIPETYVAMDLLEAKEIEQIEDAVEKSVRGFTELAIQEVQKELKLDIFGFGKLLSIKFPDEWEKIKDDWDYGENYFEHSQITVTINSVVSRNGAIIRSTLQ</sequence>
<feature type="domain" description="Spore germination GerAC-like C-terminal" evidence="8">
    <location>
        <begin position="213"/>
        <end position="382"/>
    </location>
</feature>
<evidence type="ECO:0000313" key="10">
    <source>
        <dbReference type="EMBL" id="SDP83574.1"/>
    </source>
</evidence>
<dbReference type="PANTHER" id="PTHR35789">
    <property type="entry name" value="SPORE GERMINATION PROTEIN B3"/>
    <property type="match status" value="1"/>
</dbReference>
<proteinExistence type="inferred from homology"/>
<evidence type="ECO:0000256" key="7">
    <source>
        <dbReference type="ARBA" id="ARBA00023288"/>
    </source>
</evidence>
<dbReference type="STRING" id="930152.SAMN05216565_10890"/>
<dbReference type="InterPro" id="IPR046953">
    <property type="entry name" value="Spore_GerAC-like_C"/>
</dbReference>
<keyword evidence="7" id="KW-0449">Lipoprotein</keyword>
<keyword evidence="11" id="KW-1185">Reference proteome</keyword>
<dbReference type="InterPro" id="IPR038501">
    <property type="entry name" value="Spore_GerAC_C_sf"/>
</dbReference>
<feature type="domain" description="Spore germination protein N-terminal" evidence="9">
    <location>
        <begin position="21"/>
        <end position="203"/>
    </location>
</feature>
<dbReference type="Pfam" id="PF05504">
    <property type="entry name" value="Spore_GerAC"/>
    <property type="match status" value="1"/>
</dbReference>
<keyword evidence="5" id="KW-0472">Membrane</keyword>
<keyword evidence="3" id="KW-0309">Germination</keyword>
<evidence type="ECO:0000256" key="2">
    <source>
        <dbReference type="ARBA" id="ARBA00007886"/>
    </source>
</evidence>
<dbReference type="InterPro" id="IPR057336">
    <property type="entry name" value="GerAC_N"/>
</dbReference>
<name>A0A1H0VYP6_9BACI</name>
<evidence type="ECO:0000259" key="8">
    <source>
        <dbReference type="Pfam" id="PF05504"/>
    </source>
</evidence>
<dbReference type="GO" id="GO:0009847">
    <property type="term" value="P:spore germination"/>
    <property type="evidence" value="ECO:0007669"/>
    <property type="project" value="InterPro"/>
</dbReference>
<dbReference type="Gene3D" id="3.30.300.210">
    <property type="entry name" value="Nutrient germinant receptor protein C, domain 3"/>
    <property type="match status" value="1"/>
</dbReference>
<evidence type="ECO:0000313" key="11">
    <source>
        <dbReference type="Proteomes" id="UP000199159"/>
    </source>
</evidence>
<evidence type="ECO:0000259" key="9">
    <source>
        <dbReference type="Pfam" id="PF25198"/>
    </source>
</evidence>
<evidence type="ECO:0000256" key="1">
    <source>
        <dbReference type="ARBA" id="ARBA00004635"/>
    </source>
</evidence>
<accession>A0A1H0VYP6</accession>
<comment type="subcellular location">
    <subcellularLocation>
        <location evidence="1">Membrane</location>
        <topology evidence="1">Lipid-anchor</topology>
    </subcellularLocation>
</comment>
<dbReference type="Gene3D" id="6.20.190.10">
    <property type="entry name" value="Nutrient germinant receptor protein C, domain 1"/>
    <property type="match status" value="1"/>
</dbReference>
<dbReference type="PANTHER" id="PTHR35789:SF1">
    <property type="entry name" value="SPORE GERMINATION PROTEIN B3"/>
    <property type="match status" value="1"/>
</dbReference>
<evidence type="ECO:0000256" key="4">
    <source>
        <dbReference type="ARBA" id="ARBA00022729"/>
    </source>
</evidence>
<dbReference type="NCBIfam" id="TIGR02887">
    <property type="entry name" value="spore_ger_x_C"/>
    <property type="match status" value="1"/>
</dbReference>
<evidence type="ECO:0000256" key="3">
    <source>
        <dbReference type="ARBA" id="ARBA00022544"/>
    </source>
</evidence>
<dbReference type="RefSeq" id="WP_090856260.1">
    <property type="nucleotide sequence ID" value="NZ_FNJU01000008.1"/>
</dbReference>
<dbReference type="GO" id="GO:0016020">
    <property type="term" value="C:membrane"/>
    <property type="evidence" value="ECO:0007669"/>
    <property type="project" value="UniProtKB-SubCell"/>
</dbReference>
<dbReference type="PROSITE" id="PS51257">
    <property type="entry name" value="PROKAR_LIPOPROTEIN"/>
    <property type="match status" value="1"/>
</dbReference>